<proteinExistence type="predicted"/>
<organism evidence="3 4">
    <name type="scientific">Craterilacuibacter sinensis</name>
    <dbReference type="NCBI Taxonomy" id="2686017"/>
    <lineage>
        <taxon>Bacteria</taxon>
        <taxon>Pseudomonadati</taxon>
        <taxon>Pseudomonadota</taxon>
        <taxon>Betaproteobacteria</taxon>
        <taxon>Neisseriales</taxon>
        <taxon>Neisseriaceae</taxon>
        <taxon>Craterilacuibacter</taxon>
    </lineage>
</organism>
<name>A0A845BJS4_9NEIS</name>
<protein>
    <submittedName>
        <fullName evidence="3">Pyruvate, phosphate dikinase</fullName>
    </submittedName>
</protein>
<dbReference type="GO" id="GO:0005524">
    <property type="term" value="F:ATP binding"/>
    <property type="evidence" value="ECO:0007669"/>
    <property type="project" value="InterPro"/>
</dbReference>
<dbReference type="GO" id="GO:0016301">
    <property type="term" value="F:kinase activity"/>
    <property type="evidence" value="ECO:0007669"/>
    <property type="project" value="UniProtKB-KW"/>
</dbReference>
<dbReference type="SUPFAM" id="SSF52009">
    <property type="entry name" value="Phosphohistidine domain"/>
    <property type="match status" value="1"/>
</dbReference>
<dbReference type="GO" id="GO:0050242">
    <property type="term" value="F:pyruvate, phosphate dikinase activity"/>
    <property type="evidence" value="ECO:0007669"/>
    <property type="project" value="InterPro"/>
</dbReference>
<feature type="domain" description="Pyruvate phosphate dikinase AMP/ATP-binding" evidence="2">
    <location>
        <begin position="89"/>
        <end position="288"/>
    </location>
</feature>
<evidence type="ECO:0000259" key="1">
    <source>
        <dbReference type="Pfam" id="PF00391"/>
    </source>
</evidence>
<dbReference type="SUPFAM" id="SSF56059">
    <property type="entry name" value="Glutathione synthetase ATP-binding domain-like"/>
    <property type="match status" value="1"/>
</dbReference>
<keyword evidence="4" id="KW-1185">Reference proteome</keyword>
<dbReference type="InterPro" id="IPR013815">
    <property type="entry name" value="ATP_grasp_subdomain_1"/>
</dbReference>
<dbReference type="Proteomes" id="UP000467214">
    <property type="component" value="Unassembled WGS sequence"/>
</dbReference>
<sequence length="548" mass="58897">MKIDTQWPQHFYLIAGRTSAQEEKGDISPQGMGAKAYNLREMANLGLPVPPALVIGTTYTANPDACLPLLATHGMPALEVAAGGIFGDERRPLLVSVRSGAPVSMPGMLETLLNVGLCDRTVSGLLRQTGNPRMVWDAYRRLVATFGSVVAGIPAAHFERLTEDVAQGRDERQLDFSEHRALVRSYLDCFLSCTGQDFPQEPQAQLHQAVLAVFRSWHQAKAQAYRKMHGLDDGMGTAVMVQQMVFGNAGLRSGAGVGFTRNPVTGVPGLWFDYLRNAQGEDVVGGRRRALGQEAGMPPECLTQLEEAARLLERHFQDMQDLEFTVEEGCLYLLQTRAGKRSGIARARIALDLQEEGVIDRDAALAQTRDLTAGELSHTRLAVKDAPAMQVLARATPASAGVVSAEVVLDADSARRRAAAGAMVVLVRADAETDDIEGLQVAAGLLTCRGARTSHAAVVARQLGKVCLVGCETMQVDLALRELRFGNQVIAEGAYLTLDAEGGQVISGVAELVEEPDLQLLSRLQALRLGAEDAGEGCIRVAGWARVD</sequence>
<dbReference type="InterPro" id="IPR008279">
    <property type="entry name" value="PEP-util_enz_mobile_dom"/>
</dbReference>
<dbReference type="Gene3D" id="3.30.470.20">
    <property type="entry name" value="ATP-grasp fold, B domain"/>
    <property type="match status" value="1"/>
</dbReference>
<accession>A0A845BJS4</accession>
<dbReference type="Gene3D" id="3.50.30.10">
    <property type="entry name" value="Phosphohistidine domain"/>
    <property type="match status" value="1"/>
</dbReference>
<dbReference type="InterPro" id="IPR036637">
    <property type="entry name" value="Phosphohistidine_dom_sf"/>
</dbReference>
<gene>
    <name evidence="3" type="ORF">GQF02_05560</name>
</gene>
<keyword evidence="3" id="KW-0808">Transferase</keyword>
<evidence type="ECO:0000259" key="2">
    <source>
        <dbReference type="Pfam" id="PF01326"/>
    </source>
</evidence>
<keyword evidence="3" id="KW-0418">Kinase</keyword>
<dbReference type="RefSeq" id="WP_160795495.1">
    <property type="nucleotide sequence ID" value="NZ_WSSB01000004.1"/>
</dbReference>
<reference evidence="3 4" key="1">
    <citation type="submission" date="2019-12" db="EMBL/GenBank/DDBJ databases">
        <title>Neisseriaceae gen. nov. sp. Genome sequencing and assembly.</title>
        <authorList>
            <person name="Liu Z."/>
            <person name="Li A."/>
        </authorList>
    </citation>
    <scope>NUCLEOTIDE SEQUENCE [LARGE SCALE GENOMIC DNA]</scope>
    <source>
        <strain evidence="3 4">B2N2-7</strain>
    </source>
</reference>
<comment type="caution">
    <text evidence="3">The sequence shown here is derived from an EMBL/GenBank/DDBJ whole genome shotgun (WGS) entry which is preliminary data.</text>
</comment>
<evidence type="ECO:0000313" key="4">
    <source>
        <dbReference type="Proteomes" id="UP000467214"/>
    </source>
</evidence>
<dbReference type="InterPro" id="IPR018274">
    <property type="entry name" value="PEP_util_AS"/>
</dbReference>
<dbReference type="Gene3D" id="3.30.1490.20">
    <property type="entry name" value="ATP-grasp fold, A domain"/>
    <property type="match status" value="1"/>
</dbReference>
<keyword evidence="3" id="KW-0670">Pyruvate</keyword>
<dbReference type="InterPro" id="IPR002192">
    <property type="entry name" value="PPDK_AMP/ATP-bd"/>
</dbReference>
<dbReference type="Pfam" id="PF00391">
    <property type="entry name" value="PEP-utilizers"/>
    <property type="match status" value="1"/>
</dbReference>
<feature type="domain" description="Pyruvate phosphate dikinase AMP/ATP-binding" evidence="2">
    <location>
        <begin position="300"/>
        <end position="350"/>
    </location>
</feature>
<dbReference type="EMBL" id="WSSB01000004">
    <property type="protein sequence ID" value="MXR36439.1"/>
    <property type="molecule type" value="Genomic_DNA"/>
</dbReference>
<dbReference type="PROSITE" id="PS00370">
    <property type="entry name" value="PEP_ENZYMES_PHOS_SITE"/>
    <property type="match status" value="1"/>
</dbReference>
<dbReference type="PANTHER" id="PTHR22931">
    <property type="entry name" value="PHOSPHOENOLPYRUVATE DIKINASE-RELATED"/>
    <property type="match status" value="1"/>
</dbReference>
<dbReference type="Gene3D" id="1.10.189.10">
    <property type="entry name" value="Pyruvate Phosphate Dikinase, domain 2"/>
    <property type="match status" value="1"/>
</dbReference>
<dbReference type="Gene3D" id="1.20.80.30">
    <property type="match status" value="1"/>
</dbReference>
<feature type="domain" description="PEP-utilising enzyme mobile" evidence="1">
    <location>
        <begin position="424"/>
        <end position="503"/>
    </location>
</feature>
<dbReference type="AlphaFoldDB" id="A0A845BJS4"/>
<dbReference type="PANTHER" id="PTHR22931:SF9">
    <property type="entry name" value="PYRUVATE, PHOSPHATE DIKINASE 1, CHLOROPLASTIC"/>
    <property type="match status" value="1"/>
</dbReference>
<dbReference type="Pfam" id="PF01326">
    <property type="entry name" value="PPDK_N"/>
    <property type="match status" value="2"/>
</dbReference>
<dbReference type="InterPro" id="IPR010121">
    <property type="entry name" value="Pyruvate_phosphate_dikinase"/>
</dbReference>
<evidence type="ECO:0000313" key="3">
    <source>
        <dbReference type="EMBL" id="MXR36439.1"/>
    </source>
</evidence>